<keyword evidence="3" id="KW-1185">Reference proteome</keyword>
<dbReference type="AlphaFoldDB" id="A0A4S8K9K1"/>
<dbReference type="Proteomes" id="UP000317650">
    <property type="component" value="Chromosome 4"/>
</dbReference>
<accession>A0A4S8K9K1</accession>
<evidence type="ECO:0000313" key="2">
    <source>
        <dbReference type="EMBL" id="THU71702.1"/>
    </source>
</evidence>
<evidence type="ECO:0000256" key="1">
    <source>
        <dbReference type="SAM" id="MobiDB-lite"/>
    </source>
</evidence>
<dbReference type="EMBL" id="PYDT01000001">
    <property type="protein sequence ID" value="THU71702.1"/>
    <property type="molecule type" value="Genomic_DNA"/>
</dbReference>
<sequence length="65" mass="6929">MSFSSLLPNRSEHQNPRDPASTKQEQSPQREAEGSWGGHAPQHGGTAVDGLLGDIAEHLLNSSIP</sequence>
<comment type="caution">
    <text evidence="2">The sequence shown here is derived from an EMBL/GenBank/DDBJ whole genome shotgun (WGS) entry which is preliminary data.</text>
</comment>
<feature type="region of interest" description="Disordered" evidence="1">
    <location>
        <begin position="1"/>
        <end position="49"/>
    </location>
</feature>
<reference evidence="2 3" key="1">
    <citation type="journal article" date="2019" name="Nat. Plants">
        <title>Genome sequencing of Musa balbisiana reveals subgenome evolution and function divergence in polyploid bananas.</title>
        <authorList>
            <person name="Yao X."/>
        </authorList>
    </citation>
    <scope>NUCLEOTIDE SEQUENCE [LARGE SCALE GENOMIC DNA]</scope>
    <source>
        <strain evidence="3">cv. DH-PKW</strain>
        <tissue evidence="2">Leaves</tissue>
    </source>
</reference>
<proteinExistence type="predicted"/>
<name>A0A4S8K9K1_MUSBA</name>
<gene>
    <name evidence="2" type="ORF">C4D60_Mb04t04280</name>
</gene>
<protein>
    <submittedName>
        <fullName evidence="2">Uncharacterized protein</fullName>
    </submittedName>
</protein>
<evidence type="ECO:0000313" key="3">
    <source>
        <dbReference type="Proteomes" id="UP000317650"/>
    </source>
</evidence>
<organism evidence="2 3">
    <name type="scientific">Musa balbisiana</name>
    <name type="common">Banana</name>
    <dbReference type="NCBI Taxonomy" id="52838"/>
    <lineage>
        <taxon>Eukaryota</taxon>
        <taxon>Viridiplantae</taxon>
        <taxon>Streptophyta</taxon>
        <taxon>Embryophyta</taxon>
        <taxon>Tracheophyta</taxon>
        <taxon>Spermatophyta</taxon>
        <taxon>Magnoliopsida</taxon>
        <taxon>Liliopsida</taxon>
        <taxon>Zingiberales</taxon>
        <taxon>Musaceae</taxon>
        <taxon>Musa</taxon>
    </lineage>
</organism>